<dbReference type="InParanoid" id="A0A2G5ET22"/>
<dbReference type="PROSITE" id="PS00972">
    <property type="entry name" value="USP_1"/>
    <property type="match status" value="1"/>
</dbReference>
<keyword evidence="7" id="KW-0472">Membrane</keyword>
<sequence>MSVSGLSIDLYPLLQFIFTAFLIAIGILHLVKTTASKYFVVDEDNTSNFEQQQQTTTSSTTTTTRRRRERRRREEVASMVAVANTGDGCSCALCGNFGIKQCSACKAVKYCSASCQSAHWKAGHKQKCKELKFFRAIDATPSLPGCVEKVSVCDKGLPRLKKVLFPYEDFVKLYNWENIEFFPCGLLNCGNSCYANVVLQCLSCTRPLIAYLLEVGHKEKCRRNDWCFLCELETHVVRARFKRQPFSPMNILSRLPNIGANLGYGKQEDAHEFMRFAIDTMQSVCLDEFGGEKALHPSSQETTLIQYIFGGHLQSQVKCSECNKISYRHENMMDLTVEIQGDAESLEECLEQFTAEELLDGENMYKCEGCNDYVKASKRLAIHHAPNILTIALKRFQSGRFGKLNKRVAFPETLDLGPYMTEPRYGTDLYQLYAVVVHVDMLNASYFGHYICYTKDSHGNWHRIDDCRVTAVDLEEVLAQGAYMLLYSRTCVRPSFVKPVESCKEEKLEEVAVVETAQPCSLAAVDSEGSIESLSSVASVSTDVRSPTEEEMEQRVDVVMEAQPCFQLPVEGSLKTMATDVGSSTTEPSSDKNDSVCMNLDMPVEFNSRFGSTIVAEVPIDIKSNSLDMEIDGDPAFSSCMQLEDCDNEQPHSSDIGSSVEVINGGVLASAPLTEAFQSGETHGSNCEVSVTTDKQNFEAGNGVYNNESVLSEVSVDNSLPSQSDIHELAEMSCSHPSSGLNSVPSNLQERSSSRFCIPQNLKLEQDSTFESFNGIPAVKIAKGNTSHLIGYKSCSNSKQRPAFYPGFLDKRTRKSEKFSNGAEPGYECSNVSSHVAEIAPAVKLADGVHISAPLTNAPLLTEAYDSGNELKEPNNYVDQIIENGNSSLSSQKVGSFPHDHTDHEMNETTNVPVVALDSDREMLDVANLVNSFQTQQSPSLVHIASDESCEGVTGAQHMESLSSNMNKVNSFSRRSKPVFSPGFLDKQSKVKFHNKNDAPEGLGQHGSSCKVNNCNGFTNPGSHLQNGSEANSYDTNFGGTSLLKSTKVLENNDEKIHVDKDERIGRAQGEAVDSCNNIGENKTCNLNQTQGTYWGNGEDLFSPGFLNRPSQKNSLKKKCEKTFMEEDERIANLPREACDPPQSHCNGNENGFCFDENRICDQNQRREMFCGNANGNDNDIVSPGGRRKNKSLIKDDEGTSLSGTGSSNHERSKVPRVG</sequence>
<dbReference type="GO" id="GO:0004843">
    <property type="term" value="F:cysteine-type deubiquitinase activity"/>
    <property type="evidence" value="ECO:0007669"/>
    <property type="project" value="InterPro"/>
</dbReference>
<evidence type="ECO:0000259" key="9">
    <source>
        <dbReference type="PROSITE" id="PS50865"/>
    </source>
</evidence>
<gene>
    <name evidence="10" type="ORF">AQUCO_00400035v1</name>
</gene>
<feature type="domain" description="USP" evidence="8">
    <location>
        <begin position="184"/>
        <end position="490"/>
    </location>
</feature>
<keyword evidence="4" id="KW-0862">Zinc</keyword>
<evidence type="ECO:0000313" key="10">
    <source>
        <dbReference type="EMBL" id="PIA58903.1"/>
    </source>
</evidence>
<feature type="domain" description="MYND-type" evidence="9">
    <location>
        <begin position="91"/>
        <end position="128"/>
    </location>
</feature>
<keyword evidence="3 5" id="KW-0863">Zinc-finger</keyword>
<dbReference type="Gene3D" id="3.90.70.10">
    <property type="entry name" value="Cysteine proteinases"/>
    <property type="match status" value="1"/>
</dbReference>
<reference evidence="10 11" key="1">
    <citation type="submission" date="2017-09" db="EMBL/GenBank/DDBJ databases">
        <title>WGS assembly of Aquilegia coerulea Goldsmith.</title>
        <authorList>
            <person name="Hodges S."/>
            <person name="Kramer E."/>
            <person name="Nordborg M."/>
            <person name="Tomkins J."/>
            <person name="Borevitz J."/>
            <person name="Derieg N."/>
            <person name="Yan J."/>
            <person name="Mihaltcheva S."/>
            <person name="Hayes R.D."/>
            <person name="Rokhsar D."/>
        </authorList>
    </citation>
    <scope>NUCLEOTIDE SEQUENCE [LARGE SCALE GENOMIC DNA]</scope>
    <source>
        <strain evidence="11">cv. Goldsmith</strain>
    </source>
</reference>
<evidence type="ECO:0000256" key="1">
    <source>
        <dbReference type="ARBA" id="ARBA00009085"/>
    </source>
</evidence>
<dbReference type="InterPro" id="IPR028889">
    <property type="entry name" value="USP"/>
</dbReference>
<proteinExistence type="inferred from homology"/>
<name>A0A2G5ET22_AQUCA</name>
<dbReference type="InterPro" id="IPR050164">
    <property type="entry name" value="Peptidase_C19"/>
</dbReference>
<evidence type="ECO:0000313" key="11">
    <source>
        <dbReference type="Proteomes" id="UP000230069"/>
    </source>
</evidence>
<accession>A0A2G5ET22</accession>
<dbReference type="FunFam" id="3.90.70.10:FF:000026">
    <property type="entry name" value="Ubiquitin carboxyl-terminal hydrolase 15"/>
    <property type="match status" value="1"/>
</dbReference>
<keyword evidence="2" id="KW-0479">Metal-binding</keyword>
<dbReference type="InterPro" id="IPR018200">
    <property type="entry name" value="USP_CS"/>
</dbReference>
<dbReference type="GO" id="GO:0016579">
    <property type="term" value="P:protein deubiquitination"/>
    <property type="evidence" value="ECO:0007669"/>
    <property type="project" value="InterPro"/>
</dbReference>
<dbReference type="InterPro" id="IPR001394">
    <property type="entry name" value="Peptidase_C19_UCH"/>
</dbReference>
<evidence type="ECO:0000256" key="3">
    <source>
        <dbReference type="ARBA" id="ARBA00022771"/>
    </source>
</evidence>
<dbReference type="SUPFAM" id="SSF144232">
    <property type="entry name" value="HIT/MYND zinc finger-like"/>
    <property type="match status" value="1"/>
</dbReference>
<dbReference type="InterPro" id="IPR038765">
    <property type="entry name" value="Papain-like_cys_pep_sf"/>
</dbReference>
<evidence type="ECO:0000256" key="2">
    <source>
        <dbReference type="ARBA" id="ARBA00022723"/>
    </source>
</evidence>
<dbReference type="GO" id="GO:0005634">
    <property type="term" value="C:nucleus"/>
    <property type="evidence" value="ECO:0007669"/>
    <property type="project" value="TreeGrafter"/>
</dbReference>
<evidence type="ECO:0008006" key="12">
    <source>
        <dbReference type="Google" id="ProtNLM"/>
    </source>
</evidence>
<dbReference type="InterPro" id="IPR002893">
    <property type="entry name" value="Znf_MYND"/>
</dbReference>
<dbReference type="CDD" id="cd02661">
    <property type="entry name" value="Peptidase_C19E"/>
    <property type="match status" value="1"/>
</dbReference>
<dbReference type="AlphaFoldDB" id="A0A2G5ET22"/>
<dbReference type="PANTHER" id="PTHR24006:SF677">
    <property type="entry name" value="UBIQUITIN CARBOXYL-TERMINAL HYDROLASE 19"/>
    <property type="match status" value="1"/>
</dbReference>
<comment type="similarity">
    <text evidence="1">Belongs to the peptidase C19 family.</text>
</comment>
<feature type="region of interest" description="Disordered" evidence="6">
    <location>
        <begin position="1173"/>
        <end position="1219"/>
    </location>
</feature>
<dbReference type="PROSITE" id="PS50865">
    <property type="entry name" value="ZF_MYND_2"/>
    <property type="match status" value="1"/>
</dbReference>
<dbReference type="PANTHER" id="PTHR24006">
    <property type="entry name" value="UBIQUITIN CARBOXYL-TERMINAL HYDROLASE"/>
    <property type="match status" value="1"/>
</dbReference>
<dbReference type="SUPFAM" id="SSF54001">
    <property type="entry name" value="Cysteine proteinases"/>
    <property type="match status" value="1"/>
</dbReference>
<evidence type="ECO:0000256" key="4">
    <source>
        <dbReference type="ARBA" id="ARBA00022833"/>
    </source>
</evidence>
<dbReference type="STRING" id="218851.A0A2G5ET22"/>
<dbReference type="OrthoDB" id="420187at2759"/>
<dbReference type="PROSITE" id="PS50235">
    <property type="entry name" value="USP_3"/>
    <property type="match status" value="1"/>
</dbReference>
<dbReference type="GO" id="GO:0005829">
    <property type="term" value="C:cytosol"/>
    <property type="evidence" value="ECO:0007669"/>
    <property type="project" value="TreeGrafter"/>
</dbReference>
<dbReference type="GO" id="GO:0008270">
    <property type="term" value="F:zinc ion binding"/>
    <property type="evidence" value="ECO:0007669"/>
    <property type="project" value="UniProtKB-KW"/>
</dbReference>
<dbReference type="Proteomes" id="UP000230069">
    <property type="component" value="Unassembled WGS sequence"/>
</dbReference>
<evidence type="ECO:0000256" key="5">
    <source>
        <dbReference type="PROSITE-ProRule" id="PRU00134"/>
    </source>
</evidence>
<keyword evidence="7" id="KW-1133">Transmembrane helix</keyword>
<dbReference type="Pfam" id="PF00443">
    <property type="entry name" value="UCH"/>
    <property type="match status" value="1"/>
</dbReference>
<feature type="compositionally biased region" description="Low complexity" evidence="6">
    <location>
        <begin position="50"/>
        <end position="63"/>
    </location>
</feature>
<organism evidence="10 11">
    <name type="scientific">Aquilegia coerulea</name>
    <name type="common">Rocky mountain columbine</name>
    <dbReference type="NCBI Taxonomy" id="218851"/>
    <lineage>
        <taxon>Eukaryota</taxon>
        <taxon>Viridiplantae</taxon>
        <taxon>Streptophyta</taxon>
        <taxon>Embryophyta</taxon>
        <taxon>Tracheophyta</taxon>
        <taxon>Spermatophyta</taxon>
        <taxon>Magnoliopsida</taxon>
        <taxon>Ranunculales</taxon>
        <taxon>Ranunculaceae</taxon>
        <taxon>Thalictroideae</taxon>
        <taxon>Aquilegia</taxon>
    </lineage>
</organism>
<evidence type="ECO:0000256" key="6">
    <source>
        <dbReference type="SAM" id="MobiDB-lite"/>
    </source>
</evidence>
<protein>
    <recommendedName>
        <fullName evidence="12">USP domain-containing protein</fullName>
    </recommendedName>
</protein>
<dbReference type="EMBL" id="KZ305021">
    <property type="protein sequence ID" value="PIA58903.1"/>
    <property type="molecule type" value="Genomic_DNA"/>
</dbReference>
<evidence type="ECO:0000259" key="8">
    <source>
        <dbReference type="PROSITE" id="PS50235"/>
    </source>
</evidence>
<evidence type="ECO:0000256" key="7">
    <source>
        <dbReference type="SAM" id="Phobius"/>
    </source>
</evidence>
<feature type="transmembrane region" description="Helical" evidence="7">
    <location>
        <begin position="12"/>
        <end position="31"/>
    </location>
</feature>
<dbReference type="Pfam" id="PF01753">
    <property type="entry name" value="zf-MYND"/>
    <property type="match status" value="1"/>
</dbReference>
<keyword evidence="11" id="KW-1185">Reference proteome</keyword>
<dbReference type="Gene3D" id="6.10.140.2220">
    <property type="match status" value="1"/>
</dbReference>
<keyword evidence="7" id="KW-0812">Transmembrane</keyword>
<feature type="compositionally biased region" description="Basic and acidic residues" evidence="6">
    <location>
        <begin position="1209"/>
        <end position="1219"/>
    </location>
</feature>
<feature type="region of interest" description="Disordered" evidence="6">
    <location>
        <begin position="50"/>
        <end position="75"/>
    </location>
</feature>